<keyword evidence="5 12" id="KW-0812">Transmembrane</keyword>
<name>A0A1E1GIJ9_DICVI</name>
<organism evidence="13">
    <name type="scientific">Dictyocaulus viviparus</name>
    <name type="common">Bovine lungworm</name>
    <dbReference type="NCBI Taxonomy" id="29172"/>
    <lineage>
        <taxon>Eukaryota</taxon>
        <taxon>Metazoa</taxon>
        <taxon>Ecdysozoa</taxon>
        <taxon>Nematoda</taxon>
        <taxon>Chromadorea</taxon>
        <taxon>Rhabditida</taxon>
        <taxon>Rhabditina</taxon>
        <taxon>Rhabditomorpha</taxon>
        <taxon>Strongyloidea</taxon>
        <taxon>Metastrongylidae</taxon>
        <taxon>Dictyocaulus</taxon>
    </lineage>
</organism>
<dbReference type="GO" id="GO:0015986">
    <property type="term" value="P:proton motive force-driven ATP synthesis"/>
    <property type="evidence" value="ECO:0007669"/>
    <property type="project" value="InterPro"/>
</dbReference>
<reference evidence="13" key="1">
    <citation type="submission" date="2016-10" db="EMBL/GenBank/DDBJ databases">
        <title>Complete mitochondrial genomes of 50 helminths species.</title>
        <authorList>
            <person name="Kikuchi T."/>
            <person name="Holroyd N."/>
            <person name="Berriman M."/>
        </authorList>
    </citation>
    <scope>NUCLEOTIDE SEQUENCE</scope>
</reference>
<keyword evidence="9 12" id="KW-0472">Membrane</keyword>
<keyword evidence="13" id="KW-0496">Mitochondrion</keyword>
<dbReference type="CDD" id="cd00310">
    <property type="entry name" value="ATP-synt_Fo_a_6"/>
    <property type="match status" value="1"/>
</dbReference>
<dbReference type="InterPro" id="IPR000568">
    <property type="entry name" value="ATP_synth_F0_asu"/>
</dbReference>
<evidence type="ECO:0000256" key="12">
    <source>
        <dbReference type="SAM" id="Phobius"/>
    </source>
</evidence>
<feature type="transmembrane region" description="Helical" evidence="12">
    <location>
        <begin position="83"/>
        <end position="100"/>
    </location>
</feature>
<dbReference type="EMBL" id="AP017683">
    <property type="protein sequence ID" value="BAV82690.1"/>
    <property type="molecule type" value="Genomic_DNA"/>
</dbReference>
<keyword evidence="7 12" id="KW-1133">Transmembrane helix</keyword>
<feature type="transmembrane region" description="Helical" evidence="12">
    <location>
        <begin position="137"/>
        <end position="159"/>
    </location>
</feature>
<dbReference type="GO" id="GO:0005743">
    <property type="term" value="C:mitochondrial inner membrane"/>
    <property type="evidence" value="ECO:0007669"/>
    <property type="project" value="UniProtKB-SubCell"/>
</dbReference>
<dbReference type="PROSITE" id="PS00449">
    <property type="entry name" value="ATPASE_A"/>
    <property type="match status" value="1"/>
</dbReference>
<evidence type="ECO:0000256" key="3">
    <source>
        <dbReference type="ARBA" id="ARBA00022448"/>
    </source>
</evidence>
<dbReference type="SUPFAM" id="SSF81336">
    <property type="entry name" value="F1F0 ATP synthase subunit A"/>
    <property type="match status" value="1"/>
</dbReference>
<evidence type="ECO:0000256" key="9">
    <source>
        <dbReference type="ARBA" id="ARBA00023136"/>
    </source>
</evidence>
<comment type="subcellular location">
    <subcellularLocation>
        <location evidence="1">Membrane</location>
        <topology evidence="1">Multi-pass membrane protein</topology>
    </subcellularLocation>
    <subcellularLocation>
        <location evidence="11">Mitochondrion inner membrane</location>
        <topology evidence="11">Multi-pass membrane protein</topology>
    </subcellularLocation>
</comment>
<dbReference type="InterPro" id="IPR023011">
    <property type="entry name" value="ATP_synth_F0_asu_AS"/>
</dbReference>
<proteinExistence type="inferred from homology"/>
<dbReference type="PRINTS" id="PR00123">
    <property type="entry name" value="ATPASEA"/>
</dbReference>
<gene>
    <name evidence="13" type="primary">ATP6</name>
</gene>
<evidence type="ECO:0000256" key="10">
    <source>
        <dbReference type="ARBA" id="ARBA00023310"/>
    </source>
</evidence>
<protein>
    <recommendedName>
        <fullName evidence="11">ATP synthase subunit a</fullName>
    </recommendedName>
</protein>
<dbReference type="AlphaFoldDB" id="A0A1E1GIJ9"/>
<evidence type="ECO:0000256" key="5">
    <source>
        <dbReference type="ARBA" id="ARBA00022692"/>
    </source>
</evidence>
<dbReference type="GO" id="GO:0015078">
    <property type="term" value="F:proton transmembrane transporter activity"/>
    <property type="evidence" value="ECO:0007669"/>
    <property type="project" value="InterPro"/>
</dbReference>
<keyword evidence="6" id="KW-0375">Hydrogen ion transport</keyword>
<dbReference type="Gene3D" id="1.20.120.220">
    <property type="entry name" value="ATP synthase, F0 complex, subunit A"/>
    <property type="match status" value="1"/>
</dbReference>
<keyword evidence="4" id="KW-0138">CF(0)</keyword>
<keyword evidence="8" id="KW-0406">Ion transport</keyword>
<evidence type="ECO:0000256" key="11">
    <source>
        <dbReference type="RuleBase" id="RU004450"/>
    </source>
</evidence>
<comment type="similarity">
    <text evidence="2">Belongs to the ATPase A chain family.</text>
</comment>
<sequence length="199" mass="24068">MNRLFFFDLFFIIFFGLFLILLISDFFLMLLGFVRNVMVDVYSYSVYSPVSYLYSFFIFFFLLMVCFLGFFSYSYCLLGMIEFTFIFSMISWLSTLFFFFSSEKFSVYLCKTGDFFFKSFVMSLIELVSEFSRPLALTVRLTVNVAVGHLIIDLLYYMLEFFFGNFFFWIFIMSIFMECFVFFIQSYIFSRLIYLYLNE</sequence>
<keyword evidence="3" id="KW-0813">Transport</keyword>
<keyword evidence="10" id="KW-0066">ATP synthesis</keyword>
<accession>A0A1E1GIJ9</accession>
<dbReference type="GO" id="GO:0045259">
    <property type="term" value="C:proton-transporting ATP synthase complex"/>
    <property type="evidence" value="ECO:0007669"/>
    <property type="project" value="UniProtKB-KW"/>
</dbReference>
<dbReference type="InterPro" id="IPR035908">
    <property type="entry name" value="F0_ATP_A_sf"/>
</dbReference>
<feature type="transmembrane region" description="Helical" evidence="12">
    <location>
        <begin position="165"/>
        <end position="189"/>
    </location>
</feature>
<evidence type="ECO:0000256" key="7">
    <source>
        <dbReference type="ARBA" id="ARBA00022989"/>
    </source>
</evidence>
<dbReference type="Pfam" id="PF00119">
    <property type="entry name" value="ATP-synt_A"/>
    <property type="match status" value="1"/>
</dbReference>
<evidence type="ECO:0000256" key="6">
    <source>
        <dbReference type="ARBA" id="ARBA00022781"/>
    </source>
</evidence>
<evidence type="ECO:0000256" key="8">
    <source>
        <dbReference type="ARBA" id="ARBA00023065"/>
    </source>
</evidence>
<evidence type="ECO:0000256" key="2">
    <source>
        <dbReference type="ARBA" id="ARBA00006810"/>
    </source>
</evidence>
<evidence type="ECO:0000256" key="4">
    <source>
        <dbReference type="ARBA" id="ARBA00022547"/>
    </source>
</evidence>
<evidence type="ECO:0000256" key="1">
    <source>
        <dbReference type="ARBA" id="ARBA00004141"/>
    </source>
</evidence>
<feature type="transmembrane region" description="Helical" evidence="12">
    <location>
        <begin position="51"/>
        <end position="71"/>
    </location>
</feature>
<evidence type="ECO:0000313" key="13">
    <source>
        <dbReference type="EMBL" id="BAV82690.1"/>
    </source>
</evidence>
<feature type="transmembrane region" description="Helical" evidence="12">
    <location>
        <begin position="7"/>
        <end position="31"/>
    </location>
</feature>
<geneLocation type="mitochondrion" evidence="13"/>